<dbReference type="EMBL" id="NIRJ01000001">
    <property type="protein sequence ID" value="PHH97503.1"/>
    <property type="molecule type" value="Genomic_DNA"/>
</dbReference>
<dbReference type="Proteomes" id="UP000225199">
    <property type="component" value="Unassembled WGS sequence"/>
</dbReference>
<gene>
    <name evidence="1" type="ORF">CA840_09480</name>
</gene>
<accession>A0A2C6AZZ9</accession>
<organism evidence="1 2">
    <name type="scientific">Fusobacterium nucleatum subsp. polymorphum</name>
    <name type="common">Fusobacterium polymorphum</name>
    <dbReference type="NCBI Taxonomy" id="76857"/>
    <lineage>
        <taxon>Bacteria</taxon>
        <taxon>Fusobacteriati</taxon>
        <taxon>Fusobacteriota</taxon>
        <taxon>Fusobacteriia</taxon>
        <taxon>Fusobacteriales</taxon>
        <taxon>Fusobacteriaceae</taxon>
        <taxon>Fusobacterium</taxon>
    </lineage>
</organism>
<evidence type="ECO:0000313" key="1">
    <source>
        <dbReference type="EMBL" id="PHH97503.1"/>
    </source>
</evidence>
<protein>
    <submittedName>
        <fullName evidence="1">Uncharacterized protein</fullName>
    </submittedName>
</protein>
<comment type="caution">
    <text evidence="1">The sequence shown here is derived from an EMBL/GenBank/DDBJ whole genome shotgun (WGS) entry which is preliminary data.</text>
</comment>
<evidence type="ECO:0000313" key="2">
    <source>
        <dbReference type="Proteomes" id="UP000225199"/>
    </source>
</evidence>
<name>A0A2C6AZZ9_FUSNP</name>
<reference evidence="1 2" key="1">
    <citation type="submission" date="2017-06" db="EMBL/GenBank/DDBJ databases">
        <title>Draft genome sequence of Fusobacterium nucleatum subsp. polymorphum KCOM 1002 (=ChDC F175).</title>
        <authorList>
            <person name="Kook J.-K."/>
            <person name="Park S.-N."/>
            <person name="Lim Y.K."/>
            <person name="Roh H."/>
        </authorList>
    </citation>
    <scope>NUCLEOTIDE SEQUENCE [LARGE SCALE GENOMIC DNA]</scope>
    <source>
        <strain evidence="2">KCOM 1002 (ChDC F175)</strain>
    </source>
</reference>
<proteinExistence type="predicted"/>
<dbReference type="AlphaFoldDB" id="A0A2C6AZZ9"/>
<sequence length="112" mass="12846">MEFTLEEFAGEELKIYEVTRKITGDIDNPKGRDYKFSAAMLIYKKTLRGYNPNLQDGGRVIGDLSGKTLKVVGLKLEDVIEIEGYKYKVTEILPRIYADFVEFSLELMRNGK</sequence>
<dbReference type="RefSeq" id="WP_098979299.1">
    <property type="nucleotide sequence ID" value="NZ_NIRJ01000001.1"/>
</dbReference>